<comment type="similarity">
    <text evidence="7">Belongs to the WD repeat SMU1 family.</text>
</comment>
<dbReference type="Pfam" id="PF17814">
    <property type="entry name" value="LisH_TPL"/>
    <property type="match status" value="1"/>
</dbReference>
<dbReference type="eggNOG" id="KOG0275">
    <property type="taxonomic scope" value="Eukaryota"/>
</dbReference>
<evidence type="ECO:0000259" key="9">
    <source>
        <dbReference type="Pfam" id="PF17814"/>
    </source>
</evidence>
<dbReference type="AlphaFoldDB" id="K6UY55"/>
<dbReference type="Pfam" id="PF00400">
    <property type="entry name" value="WD40"/>
    <property type="match status" value="3"/>
</dbReference>
<sequence>MANNLNVAAPDVIRLILQYLKENNLMRSFYVLQEESNVKLNAVSNVDLLIRDIHKGDWKNVLYNITTIELSDETLINLYEQLICELIEYKENELAEKIMSECIIFKKMKKMYGEKYHKLEDLLSMNSMALKWQNHHNLIKKNKENNNFDIFRNLEKNESIGIDVYPERILKSISFGKESNVECCICSYTHDYLITGSSDGFIEIWSWLTGQLNSDLTYQYNNNIMMHDNPIVSLCISKDDEILISADSKGLIKIWKIKTGSCLRSINAHTNAVTSVHFNNDQTQILTSSYDLSVKIFGLKSLKCLKEFRKHSTVVHSSVYSLDNSKVICGTEEGKIFIYNQKTCECITSFYVYYNIKDNINFPSVHTITLLTKTLDELILVCSKSPYCYLMNFKGQIIKTYTYLADKVEEENPVHFVSACLSPNSKYVYCLAENQYLYCFNYSTAKLETQLKVLEEDALGVLHHTSQDLMATWALDGTLNVIQ</sequence>
<dbReference type="PhylomeDB" id="K6UY55"/>
<name>K6UY55_PLACD</name>
<feature type="repeat" description="WD" evidence="8">
    <location>
        <begin position="266"/>
        <end position="307"/>
    </location>
</feature>
<dbReference type="Proteomes" id="UP000006319">
    <property type="component" value="Chromosome 14"/>
</dbReference>
<organism evidence="10 11">
    <name type="scientific">Plasmodium cynomolgi (strain B)</name>
    <dbReference type="NCBI Taxonomy" id="1120755"/>
    <lineage>
        <taxon>Eukaryota</taxon>
        <taxon>Sar</taxon>
        <taxon>Alveolata</taxon>
        <taxon>Apicomplexa</taxon>
        <taxon>Aconoidasida</taxon>
        <taxon>Haemosporida</taxon>
        <taxon>Plasmodiidae</taxon>
        <taxon>Plasmodium</taxon>
        <taxon>Plasmodium (Plasmodium)</taxon>
    </lineage>
</organism>
<evidence type="ECO:0000256" key="4">
    <source>
        <dbReference type="ARBA" id="ARBA00022737"/>
    </source>
</evidence>
<keyword evidence="4" id="KW-0677">Repeat</keyword>
<dbReference type="InterPro" id="IPR036322">
    <property type="entry name" value="WD40_repeat_dom_sf"/>
</dbReference>
<feature type="domain" description="TPL/SMU1 LisH-like dimerisation" evidence="9">
    <location>
        <begin position="10"/>
        <end position="38"/>
    </location>
</feature>
<evidence type="ECO:0000313" key="11">
    <source>
        <dbReference type="Proteomes" id="UP000006319"/>
    </source>
</evidence>
<evidence type="ECO:0000256" key="3">
    <source>
        <dbReference type="ARBA" id="ARBA00022664"/>
    </source>
</evidence>
<keyword evidence="5" id="KW-0508">mRNA splicing</keyword>
<dbReference type="SMART" id="SM00320">
    <property type="entry name" value="WD40"/>
    <property type="match status" value="5"/>
</dbReference>
<keyword evidence="11" id="KW-1185">Reference proteome</keyword>
<proteinExistence type="inferred from homology"/>
<dbReference type="InterPro" id="IPR054532">
    <property type="entry name" value="TPL_SMU1_LisH-like"/>
</dbReference>
<keyword evidence="2 8" id="KW-0853">WD repeat</keyword>
<dbReference type="PROSITE" id="PS50896">
    <property type="entry name" value="LISH"/>
    <property type="match status" value="1"/>
</dbReference>
<evidence type="ECO:0000313" key="10">
    <source>
        <dbReference type="EMBL" id="GAB68779.1"/>
    </source>
</evidence>
<dbReference type="OrthoDB" id="538223at2759"/>
<keyword evidence="6" id="KW-0539">Nucleus</keyword>
<dbReference type="PANTHER" id="PTHR22848">
    <property type="entry name" value="WD40 REPEAT PROTEIN"/>
    <property type="match status" value="1"/>
</dbReference>
<evidence type="ECO:0000256" key="6">
    <source>
        <dbReference type="ARBA" id="ARBA00023242"/>
    </source>
</evidence>
<dbReference type="InterPro" id="IPR006594">
    <property type="entry name" value="LisH"/>
</dbReference>
<protein>
    <submittedName>
        <fullName evidence="10">WD domain G-beta repeat domain containing protein</fullName>
    </submittedName>
</protein>
<evidence type="ECO:0000256" key="7">
    <source>
        <dbReference type="ARBA" id="ARBA00025801"/>
    </source>
</evidence>
<dbReference type="GO" id="GO:0005634">
    <property type="term" value="C:nucleus"/>
    <property type="evidence" value="ECO:0007669"/>
    <property type="project" value="UniProtKB-SubCell"/>
</dbReference>
<dbReference type="OMA" id="QSGLCVR"/>
<dbReference type="InterPro" id="IPR015943">
    <property type="entry name" value="WD40/YVTN_repeat-like_dom_sf"/>
</dbReference>
<keyword evidence="3" id="KW-0507">mRNA processing</keyword>
<dbReference type="FunFam" id="2.130.10.10:FF:000808">
    <property type="entry name" value="Alternative splicing regulator"/>
    <property type="match status" value="1"/>
</dbReference>
<dbReference type="KEGG" id="pcy:PCYB_142070"/>
<dbReference type="GO" id="GO:0000398">
    <property type="term" value="P:mRNA splicing, via spliceosome"/>
    <property type="evidence" value="ECO:0007669"/>
    <property type="project" value="InterPro"/>
</dbReference>
<dbReference type="PROSITE" id="PS50294">
    <property type="entry name" value="WD_REPEATS_REGION"/>
    <property type="match status" value="2"/>
</dbReference>
<dbReference type="Gene3D" id="2.130.10.10">
    <property type="entry name" value="YVTN repeat-like/Quinoprotein amine dehydrogenase"/>
    <property type="match status" value="1"/>
</dbReference>
<dbReference type="GeneID" id="14695157"/>
<evidence type="ECO:0000256" key="1">
    <source>
        <dbReference type="ARBA" id="ARBA00004123"/>
    </source>
</evidence>
<accession>K6UY55</accession>
<dbReference type="SUPFAM" id="SSF50978">
    <property type="entry name" value="WD40 repeat-like"/>
    <property type="match status" value="1"/>
</dbReference>
<reference evidence="10 11" key="1">
    <citation type="journal article" date="2012" name="Nat. Genet.">
        <title>Plasmodium cynomolgi genome sequences provide insight into Plasmodium vivax and the monkey malaria clade.</title>
        <authorList>
            <person name="Tachibana S."/>
            <person name="Sullivan S.A."/>
            <person name="Kawai S."/>
            <person name="Nakamura S."/>
            <person name="Kim H.R."/>
            <person name="Goto N."/>
            <person name="Arisue N."/>
            <person name="Palacpac N.M.Q."/>
            <person name="Honma H."/>
            <person name="Yagi M."/>
            <person name="Tougan T."/>
            <person name="Katakai Y."/>
            <person name="Kaneko O."/>
            <person name="Mita T."/>
            <person name="Kita K."/>
            <person name="Yasutomi Y."/>
            <person name="Sutton P.L."/>
            <person name="Shakhbatyan R."/>
            <person name="Horii T."/>
            <person name="Yasunaga T."/>
            <person name="Barnwell J.W."/>
            <person name="Escalante A.A."/>
            <person name="Carlton J.M."/>
            <person name="Tanabe K."/>
        </authorList>
    </citation>
    <scope>NUCLEOTIDE SEQUENCE [LARGE SCALE GENOMIC DNA]</scope>
    <source>
        <strain evidence="10 11">B</strain>
    </source>
</reference>
<dbReference type="RefSeq" id="XP_004224726.1">
    <property type="nucleotide sequence ID" value="XM_004224678.1"/>
</dbReference>
<gene>
    <name evidence="10" type="ORF">PCYB_142070</name>
</gene>
<evidence type="ECO:0000256" key="2">
    <source>
        <dbReference type="ARBA" id="ARBA00022574"/>
    </source>
</evidence>
<dbReference type="InterPro" id="IPR045184">
    <property type="entry name" value="SMU1"/>
</dbReference>
<dbReference type="InterPro" id="IPR001680">
    <property type="entry name" value="WD40_rpt"/>
</dbReference>
<dbReference type="PROSITE" id="PS50082">
    <property type="entry name" value="WD_REPEATS_2"/>
    <property type="match status" value="2"/>
</dbReference>
<feature type="repeat" description="WD" evidence="8">
    <location>
        <begin position="224"/>
        <end position="265"/>
    </location>
</feature>
<evidence type="ECO:0000256" key="5">
    <source>
        <dbReference type="ARBA" id="ARBA00023187"/>
    </source>
</evidence>
<dbReference type="SMART" id="SM00667">
    <property type="entry name" value="LisH"/>
    <property type="match status" value="1"/>
</dbReference>
<dbReference type="EMBL" id="DF157106">
    <property type="protein sequence ID" value="GAB68779.1"/>
    <property type="molecule type" value="Genomic_DNA"/>
</dbReference>
<evidence type="ECO:0000256" key="8">
    <source>
        <dbReference type="PROSITE-ProRule" id="PRU00221"/>
    </source>
</evidence>
<dbReference type="VEuPathDB" id="PlasmoDB:PCYB_142070"/>
<comment type="subcellular location">
    <subcellularLocation>
        <location evidence="1">Nucleus</location>
    </subcellularLocation>
</comment>